<dbReference type="InterPro" id="IPR032675">
    <property type="entry name" value="LRR_dom_sf"/>
</dbReference>
<evidence type="ECO:0000256" key="3">
    <source>
        <dbReference type="SAM" id="MobiDB-lite"/>
    </source>
</evidence>
<dbReference type="Gene3D" id="1.10.10.10">
    <property type="entry name" value="Winged helix-like DNA-binding domain superfamily/Winged helix DNA-binding domain"/>
    <property type="match status" value="1"/>
</dbReference>
<dbReference type="SUPFAM" id="SSF52047">
    <property type="entry name" value="RNI-like"/>
    <property type="match status" value="1"/>
</dbReference>
<keyword evidence="1" id="KW-0677">Repeat</keyword>
<feature type="domain" description="Disease resistance protein winged helix" evidence="4">
    <location>
        <begin position="239"/>
        <end position="308"/>
    </location>
</feature>
<dbReference type="Pfam" id="PF23598">
    <property type="entry name" value="LRR_14"/>
    <property type="match status" value="1"/>
</dbReference>
<name>A0A8T0U5I6_PANVG</name>
<dbReference type="PANTHER" id="PTHR23155:SF1091">
    <property type="entry name" value="EXPRESSED PROTEIN"/>
    <property type="match status" value="1"/>
</dbReference>
<dbReference type="InterPro" id="IPR044974">
    <property type="entry name" value="Disease_R_plants"/>
</dbReference>
<accession>A0A8T0U5I6</accession>
<evidence type="ECO:0000259" key="5">
    <source>
        <dbReference type="Pfam" id="PF23598"/>
    </source>
</evidence>
<dbReference type="Proteomes" id="UP000823388">
    <property type="component" value="Chromosome 3N"/>
</dbReference>
<reference evidence="6" key="1">
    <citation type="submission" date="2020-05" db="EMBL/GenBank/DDBJ databases">
        <title>WGS assembly of Panicum virgatum.</title>
        <authorList>
            <person name="Lovell J.T."/>
            <person name="Jenkins J."/>
            <person name="Shu S."/>
            <person name="Juenger T.E."/>
            <person name="Schmutz J."/>
        </authorList>
    </citation>
    <scope>NUCLEOTIDE SEQUENCE</scope>
    <source>
        <strain evidence="6">AP13</strain>
    </source>
</reference>
<comment type="caution">
    <text evidence="6">The sequence shown here is derived from an EMBL/GenBank/DDBJ whole genome shotgun (WGS) entry which is preliminary data.</text>
</comment>
<dbReference type="PANTHER" id="PTHR23155">
    <property type="entry name" value="DISEASE RESISTANCE PROTEIN RP"/>
    <property type="match status" value="1"/>
</dbReference>
<dbReference type="AlphaFoldDB" id="A0A8T0U5I6"/>
<sequence>MKQVREIAYVAHDCIELYNMYCTTPPRDGFWALATFVPNYVHAYLQRRRFSIKIQELRDRAKDVGERRERYGVTVPSAGAERERWRGGGGDGEEREQFLSALLQPTGEEGPSSSLPFVSALRRWVSPPDAPFDKAISLLPIDLATDARKIHRGLGLLKPKAAAAAGTDADTAADVCMGMVLRALHAFRQGPAGDMRELQKLAAAAEDDAAADLPKRALTFCYSELSTEEKGCLQYLAAFNREKSISRTSLVRRCAAERLVSDDKEKEQTVEQRAERCFDELLFRGFVSSGAVIGAAGKVKSCRISNVLVKKFIEDMCKQENSQGHGLPTHLQIQIKIRDATLPAAHLPSSSIMPLPRHKDDAIDKMLRELKQLPNTYRLNVIDLGGCVAILNRSHLRRICKQAPTIKYLSLRNTDVDHLPHQLQGLRLLETLDIRQTNIHGSHTRNVFPSSLKHLLAGNVDSDVTVMMPANAREMANLEILSQVRICWRRDLRKIEYHPKLRKLGVVLVPGDEHAVKDLLLVICRLSGCLHSLSVRVATPPINGRPTLEATDGTLSPLPSNLVSLRIDGMRSSGMPSWVERLKKLNKITLCNTLLTDEKLDALAGLPALVYLRLRRRSYSGGELALRKRPGGGGFPALKFLRIEGVTVITELTFEEDAAPALETIAWSSAEPATSYDAVVAVPVTLTRVENLPKLKVGELTGLREHSWPTGPSPLGRHGPGPRKHGTNPVRPGSMRASAGPVPGVGPCLGRDHGPRH</sequence>
<proteinExistence type="predicted"/>
<evidence type="ECO:0000256" key="2">
    <source>
        <dbReference type="ARBA" id="ARBA00022821"/>
    </source>
</evidence>
<dbReference type="EMBL" id="CM029042">
    <property type="protein sequence ID" value="KAG2615549.1"/>
    <property type="molecule type" value="Genomic_DNA"/>
</dbReference>
<evidence type="ECO:0000313" key="6">
    <source>
        <dbReference type="EMBL" id="KAG2615549.1"/>
    </source>
</evidence>
<dbReference type="InterPro" id="IPR055414">
    <property type="entry name" value="LRR_R13L4/SHOC2-like"/>
</dbReference>
<evidence type="ECO:0000256" key="1">
    <source>
        <dbReference type="ARBA" id="ARBA00022737"/>
    </source>
</evidence>
<feature type="domain" description="Disease resistance R13L4/SHOC-2-like LRR" evidence="5">
    <location>
        <begin position="371"/>
        <end position="696"/>
    </location>
</feature>
<gene>
    <name evidence="6" type="ORF">PVAP13_3NG053680</name>
</gene>
<organism evidence="6 7">
    <name type="scientific">Panicum virgatum</name>
    <name type="common">Blackwell switchgrass</name>
    <dbReference type="NCBI Taxonomy" id="38727"/>
    <lineage>
        <taxon>Eukaryota</taxon>
        <taxon>Viridiplantae</taxon>
        <taxon>Streptophyta</taxon>
        <taxon>Embryophyta</taxon>
        <taxon>Tracheophyta</taxon>
        <taxon>Spermatophyta</taxon>
        <taxon>Magnoliopsida</taxon>
        <taxon>Liliopsida</taxon>
        <taxon>Poales</taxon>
        <taxon>Poaceae</taxon>
        <taxon>PACMAD clade</taxon>
        <taxon>Panicoideae</taxon>
        <taxon>Panicodae</taxon>
        <taxon>Paniceae</taxon>
        <taxon>Panicinae</taxon>
        <taxon>Panicum</taxon>
        <taxon>Panicum sect. Hiantes</taxon>
    </lineage>
</organism>
<dbReference type="InterPro" id="IPR058922">
    <property type="entry name" value="WHD_DRP"/>
</dbReference>
<dbReference type="InterPro" id="IPR036388">
    <property type="entry name" value="WH-like_DNA-bd_sf"/>
</dbReference>
<feature type="region of interest" description="Disordered" evidence="3">
    <location>
        <begin position="703"/>
        <end position="757"/>
    </location>
</feature>
<keyword evidence="7" id="KW-1185">Reference proteome</keyword>
<evidence type="ECO:0000259" key="4">
    <source>
        <dbReference type="Pfam" id="PF23559"/>
    </source>
</evidence>
<keyword evidence="2" id="KW-0611">Plant defense</keyword>
<evidence type="ECO:0000313" key="7">
    <source>
        <dbReference type="Proteomes" id="UP000823388"/>
    </source>
</evidence>
<dbReference type="Gene3D" id="3.80.10.10">
    <property type="entry name" value="Ribonuclease Inhibitor"/>
    <property type="match status" value="1"/>
</dbReference>
<protein>
    <submittedName>
        <fullName evidence="6">Uncharacterized protein</fullName>
    </submittedName>
</protein>
<dbReference type="Pfam" id="PF23559">
    <property type="entry name" value="WHD_DRP"/>
    <property type="match status" value="1"/>
</dbReference>
<dbReference type="GO" id="GO:0098542">
    <property type="term" value="P:defense response to other organism"/>
    <property type="evidence" value="ECO:0007669"/>
    <property type="project" value="TreeGrafter"/>
</dbReference>